<proteinExistence type="predicted"/>
<dbReference type="STRING" id="933059.SAMN04488103_101410"/>
<reference evidence="2 3" key="1">
    <citation type="submission" date="2016-10" db="EMBL/GenBank/DDBJ databases">
        <authorList>
            <person name="de Groot N.N."/>
        </authorList>
    </citation>
    <scope>NUCLEOTIDE SEQUENCE [LARGE SCALE GENOMIC DNA]</scope>
    <source>
        <strain evidence="2 3">DSM 3857</strain>
    </source>
</reference>
<keyword evidence="1" id="KW-0472">Membrane</keyword>
<gene>
    <name evidence="2" type="ORF">SAMN04488103_101410</name>
</gene>
<accession>A0A1H7Z7R0</accession>
<dbReference type="Proteomes" id="UP000198761">
    <property type="component" value="Unassembled WGS sequence"/>
</dbReference>
<protein>
    <submittedName>
        <fullName evidence="2">Uncharacterized protein</fullName>
    </submittedName>
</protein>
<keyword evidence="1" id="KW-0812">Transmembrane</keyword>
<sequence>MMLMTFVGTALYLFAGRQTFWLIMLSDPDSRDCLVKKALENGEFPKSVFALFTIFWPFLLAYGKAQTMFSKPETHGVDND</sequence>
<organism evidence="2 3">
    <name type="scientific">Gemmobacter aquatilis</name>
    <dbReference type="NCBI Taxonomy" id="933059"/>
    <lineage>
        <taxon>Bacteria</taxon>
        <taxon>Pseudomonadati</taxon>
        <taxon>Pseudomonadota</taxon>
        <taxon>Alphaproteobacteria</taxon>
        <taxon>Rhodobacterales</taxon>
        <taxon>Paracoccaceae</taxon>
        <taxon>Gemmobacter</taxon>
    </lineage>
</organism>
<keyword evidence="1" id="KW-1133">Transmembrane helix</keyword>
<dbReference type="RefSeq" id="WP_139201507.1">
    <property type="nucleotide sequence ID" value="NZ_FOCE01000001.1"/>
</dbReference>
<dbReference type="EMBL" id="FOCE01000001">
    <property type="protein sequence ID" value="SEM53608.1"/>
    <property type="molecule type" value="Genomic_DNA"/>
</dbReference>
<evidence type="ECO:0000313" key="3">
    <source>
        <dbReference type="Proteomes" id="UP000198761"/>
    </source>
</evidence>
<dbReference type="AlphaFoldDB" id="A0A1H7Z7R0"/>
<feature type="transmembrane region" description="Helical" evidence="1">
    <location>
        <begin position="44"/>
        <end position="62"/>
    </location>
</feature>
<keyword evidence="3" id="KW-1185">Reference proteome</keyword>
<evidence type="ECO:0000256" key="1">
    <source>
        <dbReference type="SAM" id="Phobius"/>
    </source>
</evidence>
<name>A0A1H7Z7R0_9RHOB</name>
<evidence type="ECO:0000313" key="2">
    <source>
        <dbReference type="EMBL" id="SEM53608.1"/>
    </source>
</evidence>